<feature type="domain" description="Bro-N" evidence="1">
    <location>
        <begin position="1"/>
        <end position="108"/>
    </location>
</feature>
<protein>
    <submittedName>
        <fullName evidence="2">Prophage antirepressor</fullName>
    </submittedName>
</protein>
<name>A0A1M6RG99_9FIRM</name>
<gene>
    <name evidence="2" type="ORF">SAMN02745883_01785</name>
</gene>
<reference evidence="2 3" key="1">
    <citation type="submission" date="2016-11" db="EMBL/GenBank/DDBJ databases">
        <authorList>
            <person name="Jaros S."/>
            <person name="Januszkiewicz K."/>
            <person name="Wedrychowicz H."/>
        </authorList>
    </citation>
    <scope>NUCLEOTIDE SEQUENCE [LARGE SCALE GENOMIC DNA]</scope>
    <source>
        <strain evidence="2 3">DSM 14501</strain>
    </source>
</reference>
<keyword evidence="3" id="KW-1185">Reference proteome</keyword>
<dbReference type="RefSeq" id="WP_072967727.1">
    <property type="nucleotide sequence ID" value="NZ_FRAJ01000014.1"/>
</dbReference>
<dbReference type="AlphaFoldDB" id="A0A1M6RG99"/>
<dbReference type="STRING" id="1121266.SAMN02745883_01785"/>
<organism evidence="2 3">
    <name type="scientific">Caminicella sporogenes DSM 14501</name>
    <dbReference type="NCBI Taxonomy" id="1121266"/>
    <lineage>
        <taxon>Bacteria</taxon>
        <taxon>Bacillati</taxon>
        <taxon>Bacillota</taxon>
        <taxon>Clostridia</taxon>
        <taxon>Peptostreptococcales</taxon>
        <taxon>Caminicellaceae</taxon>
        <taxon>Caminicella</taxon>
    </lineage>
</organism>
<accession>A0A1M6RG99</accession>
<dbReference type="PANTHER" id="PTHR36180:SF2">
    <property type="entry name" value="BRO FAMILY PROTEIN"/>
    <property type="match status" value="1"/>
</dbReference>
<dbReference type="PROSITE" id="PS51750">
    <property type="entry name" value="BRO_N"/>
    <property type="match status" value="1"/>
</dbReference>
<dbReference type="PANTHER" id="PTHR36180">
    <property type="entry name" value="DNA-BINDING PROTEIN-RELATED-RELATED"/>
    <property type="match status" value="1"/>
</dbReference>
<dbReference type="Proteomes" id="UP000184082">
    <property type="component" value="Unassembled WGS sequence"/>
</dbReference>
<dbReference type="Pfam" id="PF02498">
    <property type="entry name" value="Bro-N"/>
    <property type="match status" value="1"/>
</dbReference>
<sequence length="225" mass="26363">MNEVMKVFKNRDFGEVRSMIINNEPWFVGKDVAEVLVYKEPHKAIARHVDEDDGMKHPIIDNLGRVQEVIVINESGLYALILSSKLPKAKQFKRWITKEVLPTLRKTGSYSMNEKQPSLSELTRFLRLIKEVMVAQNCSDRSIAVTLRHLCKQFEIDLPEEFIKLTDLEERFLQFLYTDEYAYQMSSGDAVQVFLGRKLRETSEETYQRLKNIYYETALKEGWSE</sequence>
<proteinExistence type="predicted"/>
<evidence type="ECO:0000313" key="2">
    <source>
        <dbReference type="EMBL" id="SHK31495.1"/>
    </source>
</evidence>
<evidence type="ECO:0000313" key="3">
    <source>
        <dbReference type="Proteomes" id="UP000184082"/>
    </source>
</evidence>
<dbReference type="SMART" id="SM01040">
    <property type="entry name" value="Bro-N"/>
    <property type="match status" value="1"/>
</dbReference>
<dbReference type="InterPro" id="IPR003497">
    <property type="entry name" value="BRO_N_domain"/>
</dbReference>
<evidence type="ECO:0000259" key="1">
    <source>
        <dbReference type="PROSITE" id="PS51750"/>
    </source>
</evidence>
<dbReference type="EMBL" id="FRAJ01000014">
    <property type="protein sequence ID" value="SHK31495.1"/>
    <property type="molecule type" value="Genomic_DNA"/>
</dbReference>